<sequence length="322" mass="35852">DRRGWLNRALLDSTHFKGYRQTLDLHDATLTTRYRYVEGARTTAIRVVSFVSQRQSHLAVSRLTFTPQYSGEVRLSFPLSIWKEHTPRFALARLSGPQVQRALADHGLSLTPHPPATADRAALWYPGYVAVASIGGSARERAVWLEGRAANSLAVAMAAVIALPRNAPGRVVVVRRGVAHLALEVSLRVERGRTYSVTKYVVMSRSGWGGSVATSDLHAAFEARARGFTWLLAQQRQAWRALWRPDIVIDGDARAQQVAHSALYYLLVSTTPDTGWAVGPCGLTTCYAGHVFWDSDTWIYPALLLLHPRRARSLLTFRERTL</sequence>
<dbReference type="InterPro" id="IPR005196">
    <property type="entry name" value="Glyco_hydro_65_N"/>
</dbReference>
<dbReference type="Gene3D" id="2.70.98.40">
    <property type="entry name" value="Glycoside hydrolase, family 65, N-terminal domain"/>
    <property type="match status" value="1"/>
</dbReference>
<dbReference type="GO" id="GO:0030246">
    <property type="term" value="F:carbohydrate binding"/>
    <property type="evidence" value="ECO:0007669"/>
    <property type="project" value="InterPro"/>
</dbReference>
<dbReference type="InterPro" id="IPR037018">
    <property type="entry name" value="GH65_N"/>
</dbReference>
<dbReference type="SUPFAM" id="SSF48208">
    <property type="entry name" value="Six-hairpin glycosidases"/>
    <property type="match status" value="1"/>
</dbReference>
<keyword evidence="3" id="KW-0378">Hydrolase</keyword>
<name>T0ZAN9_9ZZZZ</name>
<accession>T0ZAN9</accession>
<gene>
    <name evidence="3" type="ORF">B1A_16189</name>
</gene>
<feature type="non-terminal residue" evidence="3">
    <location>
        <position position="1"/>
    </location>
</feature>
<organism evidence="3">
    <name type="scientific">mine drainage metagenome</name>
    <dbReference type="NCBI Taxonomy" id="410659"/>
    <lineage>
        <taxon>unclassified sequences</taxon>
        <taxon>metagenomes</taxon>
        <taxon>ecological metagenomes</taxon>
    </lineage>
</organism>
<protein>
    <submittedName>
        <fullName evidence="3">Glycoside hydrolase family 65, central catalytic domain protein</fullName>
        <ecNumber evidence="3">3.2.1.-</ecNumber>
    </submittedName>
</protein>
<dbReference type="SUPFAM" id="SSF74650">
    <property type="entry name" value="Galactose mutarotase-like"/>
    <property type="match status" value="1"/>
</dbReference>
<feature type="domain" description="Glycoside hydrolase family 65 central catalytic" evidence="1">
    <location>
        <begin position="262"/>
        <end position="322"/>
    </location>
</feature>
<dbReference type="Pfam" id="PF03636">
    <property type="entry name" value="Glyco_hydro_65N"/>
    <property type="match status" value="1"/>
</dbReference>
<feature type="domain" description="Glycoside hydrolase family 65 N-terminal" evidence="2">
    <location>
        <begin position="11"/>
        <end position="204"/>
    </location>
</feature>
<dbReference type="EC" id="3.2.1.-" evidence="3"/>
<feature type="non-terminal residue" evidence="3">
    <location>
        <position position="322"/>
    </location>
</feature>
<dbReference type="InterPro" id="IPR012341">
    <property type="entry name" value="6hp_glycosidase-like_sf"/>
</dbReference>
<dbReference type="PANTHER" id="PTHR11051:SF8">
    <property type="entry name" value="PROTEIN-GLUCOSYLGALACTOSYLHYDROXYLYSINE GLUCOSIDASE"/>
    <property type="match status" value="1"/>
</dbReference>
<evidence type="ECO:0000313" key="3">
    <source>
        <dbReference type="EMBL" id="EQD41162.1"/>
    </source>
</evidence>
<proteinExistence type="predicted"/>
<keyword evidence="3" id="KW-0326">Glycosidase</keyword>
<evidence type="ECO:0000259" key="2">
    <source>
        <dbReference type="Pfam" id="PF03636"/>
    </source>
</evidence>
<dbReference type="Gene3D" id="1.50.10.10">
    <property type="match status" value="1"/>
</dbReference>
<dbReference type="InterPro" id="IPR011013">
    <property type="entry name" value="Gal_mutarotase_sf_dom"/>
</dbReference>
<dbReference type="PANTHER" id="PTHR11051">
    <property type="entry name" value="GLYCOSYL HYDROLASE-RELATED"/>
    <property type="match status" value="1"/>
</dbReference>
<reference evidence="3" key="1">
    <citation type="submission" date="2013-08" db="EMBL/GenBank/DDBJ databases">
        <authorList>
            <person name="Mendez C."/>
            <person name="Richter M."/>
            <person name="Ferrer M."/>
            <person name="Sanchez J."/>
        </authorList>
    </citation>
    <scope>NUCLEOTIDE SEQUENCE</scope>
</reference>
<dbReference type="GO" id="GO:0005975">
    <property type="term" value="P:carbohydrate metabolic process"/>
    <property type="evidence" value="ECO:0007669"/>
    <property type="project" value="InterPro"/>
</dbReference>
<dbReference type="GO" id="GO:0004553">
    <property type="term" value="F:hydrolase activity, hydrolyzing O-glycosyl compounds"/>
    <property type="evidence" value="ECO:0007669"/>
    <property type="project" value="TreeGrafter"/>
</dbReference>
<dbReference type="AlphaFoldDB" id="T0ZAN9"/>
<comment type="caution">
    <text evidence="3">The sequence shown here is derived from an EMBL/GenBank/DDBJ whole genome shotgun (WGS) entry which is preliminary data.</text>
</comment>
<dbReference type="Pfam" id="PF03632">
    <property type="entry name" value="Glyco_hydro_65m"/>
    <property type="match status" value="1"/>
</dbReference>
<dbReference type="InterPro" id="IPR005195">
    <property type="entry name" value="Glyco_hydro_65_M"/>
</dbReference>
<dbReference type="InterPro" id="IPR008928">
    <property type="entry name" value="6-hairpin_glycosidase_sf"/>
</dbReference>
<evidence type="ECO:0000259" key="1">
    <source>
        <dbReference type="Pfam" id="PF03632"/>
    </source>
</evidence>
<dbReference type="EMBL" id="AUZX01011901">
    <property type="protein sequence ID" value="EQD41162.1"/>
    <property type="molecule type" value="Genomic_DNA"/>
</dbReference>
<reference evidence="3" key="2">
    <citation type="journal article" date="2014" name="ISME J.">
        <title>Microbial stratification in low pH oxic and suboxic macroscopic growths along an acid mine drainage.</title>
        <authorList>
            <person name="Mendez-Garcia C."/>
            <person name="Mesa V."/>
            <person name="Sprenger R.R."/>
            <person name="Richter M."/>
            <person name="Diez M.S."/>
            <person name="Solano J."/>
            <person name="Bargiela R."/>
            <person name="Golyshina O.V."/>
            <person name="Manteca A."/>
            <person name="Ramos J.L."/>
            <person name="Gallego J.R."/>
            <person name="Llorente I."/>
            <person name="Martins Dos Santos V.A."/>
            <person name="Jensen O.N."/>
            <person name="Pelaez A.I."/>
            <person name="Sanchez J."/>
            <person name="Ferrer M."/>
        </authorList>
    </citation>
    <scope>NUCLEOTIDE SEQUENCE</scope>
</reference>